<dbReference type="InterPro" id="IPR023485">
    <property type="entry name" value="Ptyr_pPase"/>
</dbReference>
<dbReference type="EMBL" id="JBBWWT010000003">
    <property type="protein sequence ID" value="MEL1264302.1"/>
    <property type="molecule type" value="Genomic_DNA"/>
</dbReference>
<evidence type="ECO:0000313" key="3">
    <source>
        <dbReference type="EMBL" id="MEL1264302.1"/>
    </source>
</evidence>
<dbReference type="PANTHER" id="PTHR43428:SF1">
    <property type="entry name" value="ARSENATE REDUCTASE"/>
    <property type="match status" value="1"/>
</dbReference>
<dbReference type="SUPFAM" id="SSF52788">
    <property type="entry name" value="Phosphotyrosine protein phosphatases I"/>
    <property type="match status" value="1"/>
</dbReference>
<dbReference type="CDD" id="cd16345">
    <property type="entry name" value="LMWP_ArsC"/>
    <property type="match status" value="1"/>
</dbReference>
<dbReference type="GO" id="GO:0030612">
    <property type="term" value="F:arsenate reductase (thioredoxin) activity"/>
    <property type="evidence" value="ECO:0007669"/>
    <property type="project" value="UniProtKB-EC"/>
</dbReference>
<accession>A0ABU9J102</accession>
<dbReference type="Gene3D" id="3.40.50.2300">
    <property type="match status" value="1"/>
</dbReference>
<reference evidence="3 4" key="1">
    <citation type="submission" date="2024-04" db="EMBL/GenBank/DDBJ databases">
        <title>Draft genome sequence of Pseudoxanthomonas putridarboris WD12.</title>
        <authorList>
            <person name="Oh J."/>
        </authorList>
    </citation>
    <scope>NUCLEOTIDE SEQUENCE [LARGE SCALE GENOMIC DNA]</scope>
    <source>
        <strain evidence="3 4">WD12</strain>
    </source>
</reference>
<dbReference type="Pfam" id="PF01451">
    <property type="entry name" value="LMWPc"/>
    <property type="match status" value="1"/>
</dbReference>
<dbReference type="RefSeq" id="WP_341725494.1">
    <property type="nucleotide sequence ID" value="NZ_JBBWWT010000003.1"/>
</dbReference>
<dbReference type="EC" id="1.20.4.4" evidence="3"/>
<proteinExistence type="predicted"/>
<comment type="caution">
    <text evidence="3">The sequence shown here is derived from an EMBL/GenBank/DDBJ whole genome shotgun (WGS) entry which is preliminary data.</text>
</comment>
<gene>
    <name evidence="3" type="ORF">AAD027_07960</name>
</gene>
<dbReference type="SMART" id="SM00226">
    <property type="entry name" value="LMWPc"/>
    <property type="match status" value="1"/>
</dbReference>
<evidence type="ECO:0000259" key="2">
    <source>
        <dbReference type="SMART" id="SM00226"/>
    </source>
</evidence>
<keyword evidence="3" id="KW-0560">Oxidoreductase</keyword>
<dbReference type="PANTHER" id="PTHR43428">
    <property type="entry name" value="ARSENATE REDUCTASE"/>
    <property type="match status" value="1"/>
</dbReference>
<organism evidence="3 4">
    <name type="scientific">Pseudoxanthomonas putridarboris</name>
    <dbReference type="NCBI Taxonomy" id="752605"/>
    <lineage>
        <taxon>Bacteria</taxon>
        <taxon>Pseudomonadati</taxon>
        <taxon>Pseudomonadota</taxon>
        <taxon>Gammaproteobacteria</taxon>
        <taxon>Lysobacterales</taxon>
        <taxon>Lysobacteraceae</taxon>
        <taxon>Pseudoxanthomonas</taxon>
    </lineage>
</organism>
<name>A0ABU9J102_9GAMM</name>
<keyword evidence="1" id="KW-0059">Arsenical resistance</keyword>
<protein>
    <submittedName>
        <fullName evidence="3">Arsenate reductase ArsC</fullName>
        <ecNumber evidence="3">1.20.4.4</ecNumber>
    </submittedName>
</protein>
<keyword evidence="4" id="KW-1185">Reference proteome</keyword>
<evidence type="ECO:0000256" key="1">
    <source>
        <dbReference type="ARBA" id="ARBA00022849"/>
    </source>
</evidence>
<feature type="domain" description="Phosphotyrosine protein phosphatase I" evidence="2">
    <location>
        <begin position="6"/>
        <end position="144"/>
    </location>
</feature>
<evidence type="ECO:0000313" key="4">
    <source>
        <dbReference type="Proteomes" id="UP001459204"/>
    </source>
</evidence>
<dbReference type="InterPro" id="IPR036196">
    <property type="entry name" value="Ptyr_pPase_sf"/>
</dbReference>
<sequence length="167" mass="17966">MENKTYNVLFLCTGNSARSIMAEALLNVLGKGRFNAFSAGSDPRGEVQPMARELSEALGYDTARMRSKSWDEFSGDGAPEMDIIITLCDNAAGEACPVWIGHPALAHWGVPDPAAVSGDEDTRRHAYTAAFAMLRRRIELLVSLPLEQLDHLAAQAKLHEIGGVGAG</sequence>
<dbReference type="Proteomes" id="UP001459204">
    <property type="component" value="Unassembled WGS sequence"/>
</dbReference>